<dbReference type="PANTHER" id="PTHR42085:SF2">
    <property type="entry name" value="F-BOX DOMAIN-CONTAINING PROTEIN"/>
    <property type="match status" value="1"/>
</dbReference>
<gene>
    <name evidence="1" type="ORF">FIE12Z_4022</name>
</gene>
<dbReference type="EMBL" id="PXXK01000093">
    <property type="protein sequence ID" value="RFN51710.1"/>
    <property type="molecule type" value="Genomic_DNA"/>
</dbReference>
<reference evidence="1 2" key="1">
    <citation type="journal article" date="2018" name="PLoS Pathog.">
        <title>Evolution of structural diversity of trichothecenes, a family of toxins produced by plant pathogenic and entomopathogenic fungi.</title>
        <authorList>
            <person name="Proctor R.H."/>
            <person name="McCormick S.P."/>
            <person name="Kim H.S."/>
            <person name="Cardoza R.E."/>
            <person name="Stanley A.M."/>
            <person name="Lindo L."/>
            <person name="Kelly A."/>
            <person name="Brown D.W."/>
            <person name="Lee T."/>
            <person name="Vaughan M.M."/>
            <person name="Alexander N.J."/>
            <person name="Busman M."/>
            <person name="Gutierrez S."/>
        </authorList>
    </citation>
    <scope>NUCLEOTIDE SEQUENCE [LARGE SCALE GENOMIC DNA]</scope>
    <source>
        <strain evidence="1 2">NRRL 13405</strain>
    </source>
</reference>
<dbReference type="AlphaFoldDB" id="A0A395MVF3"/>
<accession>A0A395MVF3</accession>
<name>A0A395MVF3_9HYPO</name>
<organism evidence="1 2">
    <name type="scientific">Fusarium flagelliforme</name>
    <dbReference type="NCBI Taxonomy" id="2675880"/>
    <lineage>
        <taxon>Eukaryota</taxon>
        <taxon>Fungi</taxon>
        <taxon>Dikarya</taxon>
        <taxon>Ascomycota</taxon>
        <taxon>Pezizomycotina</taxon>
        <taxon>Sordariomycetes</taxon>
        <taxon>Hypocreomycetidae</taxon>
        <taxon>Hypocreales</taxon>
        <taxon>Nectriaceae</taxon>
        <taxon>Fusarium</taxon>
        <taxon>Fusarium incarnatum-equiseti species complex</taxon>
    </lineage>
</organism>
<evidence type="ECO:0000313" key="1">
    <source>
        <dbReference type="EMBL" id="RFN51710.1"/>
    </source>
</evidence>
<dbReference type="InterPro" id="IPR038883">
    <property type="entry name" value="AN11006-like"/>
</dbReference>
<protein>
    <submittedName>
        <fullName evidence="1">Uncharacterized protein</fullName>
    </submittedName>
</protein>
<keyword evidence="2" id="KW-1185">Reference proteome</keyword>
<sequence length="328" mass="37440">MQPTAYNHISQSQSLAPHIDILPNDEAIPRTMPDSMLVKPDNKVNLVTLPLEIRLHIYHWLHLMCPVRHAQLAPWYPTPVHCQYILKPVEPEASSENATSKQADQGLLSSHRPLSGLPTYLLQTCHQIYREARLVPFEQNEFVFVNWFASGLWAARAFTRSLTPWQRAALRYVRLEVLARDVVVGGAGREEWRTLCREWSSGVRGLRMKMVLGASTSVVTGPAYGGGVERRAEAARQWVGEGLVFMTRLERIEMEVVAREMSDWDKVTWCETLQKELREGGLDRVVVVCTEKVQEKMEWIKTDIGWKNREIEAEATTDNSAVVPTKQR</sequence>
<dbReference type="PANTHER" id="PTHR42085">
    <property type="entry name" value="F-BOX DOMAIN-CONTAINING PROTEIN"/>
    <property type="match status" value="1"/>
</dbReference>
<comment type="caution">
    <text evidence="1">The sequence shown here is derived from an EMBL/GenBank/DDBJ whole genome shotgun (WGS) entry which is preliminary data.</text>
</comment>
<proteinExistence type="predicted"/>
<evidence type="ECO:0000313" key="2">
    <source>
        <dbReference type="Proteomes" id="UP000265631"/>
    </source>
</evidence>
<dbReference type="Proteomes" id="UP000265631">
    <property type="component" value="Unassembled WGS sequence"/>
</dbReference>